<dbReference type="EMBL" id="CP157947">
    <property type="protein sequence ID" value="XBS71328.1"/>
    <property type="molecule type" value="Genomic_DNA"/>
</dbReference>
<dbReference type="Gene3D" id="3.40.309.10">
    <property type="entry name" value="Aldehyde Dehydrogenase, Chain A, domain 2"/>
    <property type="match status" value="1"/>
</dbReference>
<keyword evidence="1" id="KW-0560">Oxidoreductase</keyword>
<dbReference type="Gene3D" id="3.40.605.10">
    <property type="entry name" value="Aldehyde Dehydrogenase, Chain A, domain 1"/>
    <property type="match status" value="1"/>
</dbReference>
<name>A0AAU7QDW3_9GAMM</name>
<protein>
    <submittedName>
        <fullName evidence="3">Aldehyde dehydrogenase family protein</fullName>
    </submittedName>
</protein>
<dbReference type="SUPFAM" id="SSF53720">
    <property type="entry name" value="ALDH-like"/>
    <property type="match status" value="1"/>
</dbReference>
<gene>
    <name evidence="3" type="ORF">ABK905_10535</name>
</gene>
<organism evidence="3">
    <name type="scientific">Acerihabitans sp. KWT182</name>
    <dbReference type="NCBI Taxonomy" id="3157919"/>
    <lineage>
        <taxon>Bacteria</taxon>
        <taxon>Pseudomonadati</taxon>
        <taxon>Pseudomonadota</taxon>
        <taxon>Gammaproteobacteria</taxon>
        <taxon>Enterobacterales</taxon>
        <taxon>Pectobacteriaceae</taxon>
        <taxon>Acerihabitans</taxon>
    </lineage>
</organism>
<evidence type="ECO:0000256" key="1">
    <source>
        <dbReference type="ARBA" id="ARBA00023002"/>
    </source>
</evidence>
<dbReference type="Pfam" id="PF00171">
    <property type="entry name" value="Aldedh"/>
    <property type="match status" value="1"/>
</dbReference>
<feature type="domain" description="Aldehyde dehydrogenase" evidence="2">
    <location>
        <begin position="17"/>
        <end position="286"/>
    </location>
</feature>
<proteinExistence type="predicted"/>
<dbReference type="AlphaFoldDB" id="A0AAU7QDW3"/>
<dbReference type="GO" id="GO:0016620">
    <property type="term" value="F:oxidoreductase activity, acting on the aldehyde or oxo group of donors, NAD or NADP as acceptor"/>
    <property type="evidence" value="ECO:0007669"/>
    <property type="project" value="InterPro"/>
</dbReference>
<sequence>MSAATLLPGSPVSREGVDAASASEVQSLMARARDAQRQIEGYSQEQIDLVVSALGWAVVNPDNNRALATLAVQDTGLGNVADKIVKNYRKTLGLLRDLQGVKTVGVIGGDPRRGIIEVARPVGVVAAVTPSTNPVATVINNIINAVKCRNAVIVAPSPKGAASCAKLLEFIYRELDVLHVPHQLVQMLPTPVRREQTRQLMSAADLVIVTGSQANVRAAAQSGTPTFGVGVGNVAAIISRSADLLAAARMIAESKTFDNATSCSAENSVIIMADRYRPMLDALAEQGGVVLTAAEKARLQRVLWPEGGGKLSRDLVGRSARFLVDAAGLLRPACLNAAFLIVEEEGIGKDFPFSGEKLSPVLTAYRASDFQQACERVKALYAWQGAGHSVGLHGADATEALAAGLALPVSRVIVNQAHCFAAGGGISITACPLVLPWAAAPGAKTISPTI</sequence>
<evidence type="ECO:0000313" key="3">
    <source>
        <dbReference type="EMBL" id="XBS71328.1"/>
    </source>
</evidence>
<dbReference type="NCBIfam" id="NF047625">
    <property type="entry name" value="AcylSulfactDhSauS"/>
    <property type="match status" value="1"/>
</dbReference>
<dbReference type="PANTHER" id="PTHR11699">
    <property type="entry name" value="ALDEHYDE DEHYDROGENASE-RELATED"/>
    <property type="match status" value="1"/>
</dbReference>
<dbReference type="InterPro" id="IPR016163">
    <property type="entry name" value="Ald_DH_C"/>
</dbReference>
<reference evidence="3" key="1">
    <citation type="submission" date="2024-06" db="EMBL/GenBank/DDBJ databases">
        <authorList>
            <person name="Coelho C."/>
            <person name="Bento M."/>
            <person name="Garcia E."/>
            <person name="Camelo A."/>
            <person name="Brandao I."/>
            <person name="Espirito Santo C."/>
            <person name="Trovao J."/>
            <person name="Verissimo A."/>
            <person name="Costa J."/>
            <person name="Tiago I."/>
        </authorList>
    </citation>
    <scope>NUCLEOTIDE SEQUENCE</scope>
    <source>
        <strain evidence="3">KWT182</strain>
    </source>
</reference>
<dbReference type="InterPro" id="IPR015590">
    <property type="entry name" value="Aldehyde_DH_dom"/>
</dbReference>
<accession>A0AAU7QDW3</accession>
<dbReference type="InterPro" id="IPR016162">
    <property type="entry name" value="Ald_DH_N"/>
</dbReference>
<evidence type="ECO:0000259" key="2">
    <source>
        <dbReference type="Pfam" id="PF00171"/>
    </source>
</evidence>
<dbReference type="InterPro" id="IPR016161">
    <property type="entry name" value="Ald_DH/histidinol_DH"/>
</dbReference>